<protein>
    <submittedName>
        <fullName evidence="1">Uncharacterized protein</fullName>
    </submittedName>
</protein>
<evidence type="ECO:0000313" key="1">
    <source>
        <dbReference type="EMBL" id="KAH3863450.1"/>
    </source>
</evidence>
<dbReference type="EMBL" id="JAIWYP010000002">
    <property type="protein sequence ID" value="KAH3863450.1"/>
    <property type="molecule type" value="Genomic_DNA"/>
</dbReference>
<evidence type="ECO:0000313" key="2">
    <source>
        <dbReference type="Proteomes" id="UP000828390"/>
    </source>
</evidence>
<comment type="caution">
    <text evidence="1">The sequence shown here is derived from an EMBL/GenBank/DDBJ whole genome shotgun (WGS) entry which is preliminary data.</text>
</comment>
<name>A0A9D4LR47_DREPO</name>
<dbReference type="Proteomes" id="UP000828390">
    <property type="component" value="Unassembled WGS sequence"/>
</dbReference>
<proteinExistence type="predicted"/>
<dbReference type="AlphaFoldDB" id="A0A9D4LR47"/>
<reference evidence="1" key="1">
    <citation type="journal article" date="2019" name="bioRxiv">
        <title>The Genome of the Zebra Mussel, Dreissena polymorpha: A Resource for Invasive Species Research.</title>
        <authorList>
            <person name="McCartney M.A."/>
            <person name="Auch B."/>
            <person name="Kono T."/>
            <person name="Mallez S."/>
            <person name="Zhang Y."/>
            <person name="Obille A."/>
            <person name="Becker A."/>
            <person name="Abrahante J.E."/>
            <person name="Garbe J."/>
            <person name="Badalamenti J.P."/>
            <person name="Herman A."/>
            <person name="Mangelson H."/>
            <person name="Liachko I."/>
            <person name="Sullivan S."/>
            <person name="Sone E.D."/>
            <person name="Koren S."/>
            <person name="Silverstein K.A.T."/>
            <person name="Beckman K.B."/>
            <person name="Gohl D.M."/>
        </authorList>
    </citation>
    <scope>NUCLEOTIDE SEQUENCE</scope>
    <source>
        <strain evidence="1">Duluth1</strain>
        <tissue evidence="1">Whole animal</tissue>
    </source>
</reference>
<sequence>MFVCFRATSELVNKDAPFAALKDLQQKHDMLRLLTKGRTDGGALVGTSVSHDHSATVNWL</sequence>
<keyword evidence="2" id="KW-1185">Reference proteome</keyword>
<reference evidence="1" key="2">
    <citation type="submission" date="2020-11" db="EMBL/GenBank/DDBJ databases">
        <authorList>
            <person name="McCartney M.A."/>
            <person name="Auch B."/>
            <person name="Kono T."/>
            <person name="Mallez S."/>
            <person name="Becker A."/>
            <person name="Gohl D.M."/>
            <person name="Silverstein K.A.T."/>
            <person name="Koren S."/>
            <person name="Bechman K.B."/>
            <person name="Herman A."/>
            <person name="Abrahante J.E."/>
            <person name="Garbe J."/>
        </authorList>
    </citation>
    <scope>NUCLEOTIDE SEQUENCE</scope>
    <source>
        <strain evidence="1">Duluth1</strain>
        <tissue evidence="1">Whole animal</tissue>
    </source>
</reference>
<gene>
    <name evidence="1" type="ORF">DPMN_026439</name>
</gene>
<organism evidence="1 2">
    <name type="scientific">Dreissena polymorpha</name>
    <name type="common">Zebra mussel</name>
    <name type="synonym">Mytilus polymorpha</name>
    <dbReference type="NCBI Taxonomy" id="45954"/>
    <lineage>
        <taxon>Eukaryota</taxon>
        <taxon>Metazoa</taxon>
        <taxon>Spiralia</taxon>
        <taxon>Lophotrochozoa</taxon>
        <taxon>Mollusca</taxon>
        <taxon>Bivalvia</taxon>
        <taxon>Autobranchia</taxon>
        <taxon>Heteroconchia</taxon>
        <taxon>Euheterodonta</taxon>
        <taxon>Imparidentia</taxon>
        <taxon>Neoheterodontei</taxon>
        <taxon>Myida</taxon>
        <taxon>Dreissenoidea</taxon>
        <taxon>Dreissenidae</taxon>
        <taxon>Dreissena</taxon>
    </lineage>
</organism>
<accession>A0A9D4LR47</accession>